<accession>A0A9D7F9U9</accession>
<reference evidence="1" key="1">
    <citation type="submission" date="2020-10" db="EMBL/GenBank/DDBJ databases">
        <title>Connecting structure to function with the recovery of over 1000 high-quality activated sludge metagenome-assembled genomes encoding full-length rRNA genes using long-read sequencing.</title>
        <authorList>
            <person name="Singleton C.M."/>
            <person name="Petriglieri F."/>
            <person name="Kristensen J.M."/>
            <person name="Kirkegaard R.H."/>
            <person name="Michaelsen T.Y."/>
            <person name="Andersen M.H."/>
            <person name="Karst S.M."/>
            <person name="Dueholm M.S."/>
            <person name="Nielsen P.H."/>
            <person name="Albertsen M."/>
        </authorList>
    </citation>
    <scope>NUCLEOTIDE SEQUENCE</scope>
    <source>
        <strain evidence="1">EsbW_18-Q3-R4-48_MAXAC.044</strain>
    </source>
</reference>
<evidence type="ECO:0000313" key="2">
    <source>
        <dbReference type="Proteomes" id="UP000886602"/>
    </source>
</evidence>
<evidence type="ECO:0000313" key="1">
    <source>
        <dbReference type="EMBL" id="MBK7422513.1"/>
    </source>
</evidence>
<comment type="caution">
    <text evidence="1">The sequence shown here is derived from an EMBL/GenBank/DDBJ whole genome shotgun (WGS) entry which is preliminary data.</text>
</comment>
<protein>
    <submittedName>
        <fullName evidence="1">Uncharacterized protein</fullName>
    </submittedName>
</protein>
<name>A0A9D7F9U9_9RHOO</name>
<gene>
    <name evidence="1" type="ORF">IPJ48_05120</name>
</gene>
<dbReference type="Proteomes" id="UP000886602">
    <property type="component" value="Unassembled WGS sequence"/>
</dbReference>
<organism evidence="1 2">
    <name type="scientific">Candidatus Propionivibrio dominans</name>
    <dbReference type="NCBI Taxonomy" id="2954373"/>
    <lineage>
        <taxon>Bacteria</taxon>
        <taxon>Pseudomonadati</taxon>
        <taxon>Pseudomonadota</taxon>
        <taxon>Betaproteobacteria</taxon>
        <taxon>Rhodocyclales</taxon>
        <taxon>Rhodocyclaceae</taxon>
        <taxon>Propionivibrio</taxon>
    </lineage>
</organism>
<dbReference type="AlphaFoldDB" id="A0A9D7F9U9"/>
<sequence>MGVIAKDKVDDDVVKDFLKRARERLDELVTAGKRTRKKKTLAVTLQGEGVPEEHPDEQPVATDSAAMDVDPTPALATQLKKFPSVYRGIITEAGMMTQERNGAQFNIYGVRYRTQDGLEDAVFGANLKIALREAMAGVGDTVEILKIGRKTIEKGKAPMNLFKVAKIARLTSRP</sequence>
<dbReference type="EMBL" id="JADJNC010000007">
    <property type="protein sequence ID" value="MBK7422513.1"/>
    <property type="molecule type" value="Genomic_DNA"/>
</dbReference>
<proteinExistence type="predicted"/>